<evidence type="ECO:0000313" key="3">
    <source>
        <dbReference type="Proteomes" id="UP000199614"/>
    </source>
</evidence>
<sequence>MARPRVTTKTKIFRIEIVLVDVEPTVRRVVEVPGEASLAVLHEVVQDAMGWTNSHLHEFEIDGVRYGMPDPDFDTGTLDEARTKLFRVLTAGQDAGYVYDFGDNWHHVLVVDAVAAPEPGVRYPRCVEGQGACPPEDVGGVFGYPEFVDALTDPEHAEHVERVEWWGSDRFDPHYFDLAATDRTLERLAWAPLAGSSPTARS</sequence>
<organism evidence="2 3">
    <name type="scientific">Pseudonocardia ammonioxydans</name>
    <dbReference type="NCBI Taxonomy" id="260086"/>
    <lineage>
        <taxon>Bacteria</taxon>
        <taxon>Bacillati</taxon>
        <taxon>Actinomycetota</taxon>
        <taxon>Actinomycetes</taxon>
        <taxon>Pseudonocardiales</taxon>
        <taxon>Pseudonocardiaceae</taxon>
        <taxon>Pseudonocardia</taxon>
    </lineage>
</organism>
<dbReference type="PANTHER" id="PTHR41878:SF1">
    <property type="entry name" value="TNPR PROTEIN"/>
    <property type="match status" value="1"/>
</dbReference>
<dbReference type="AlphaFoldDB" id="A0A1I5F2E1"/>
<gene>
    <name evidence="2" type="ORF">SAMN05216207_103461</name>
</gene>
<dbReference type="STRING" id="260086.SAMN05216207_103461"/>
<accession>A0A1I5F2E1</accession>
<name>A0A1I5F2E1_PSUAM</name>
<dbReference type="Pfam" id="PF07929">
    <property type="entry name" value="PRiA4_ORF3"/>
    <property type="match status" value="1"/>
</dbReference>
<dbReference type="InterPro" id="IPR024047">
    <property type="entry name" value="MM3350-like_sf"/>
</dbReference>
<keyword evidence="3" id="KW-1185">Reference proteome</keyword>
<dbReference type="Proteomes" id="UP000199614">
    <property type="component" value="Unassembled WGS sequence"/>
</dbReference>
<dbReference type="InterPro" id="IPR012912">
    <property type="entry name" value="Plasmid_pRiA4b_Orf3-like"/>
</dbReference>
<reference evidence="2 3" key="1">
    <citation type="submission" date="2016-10" db="EMBL/GenBank/DDBJ databases">
        <authorList>
            <person name="de Groot N.N."/>
        </authorList>
    </citation>
    <scope>NUCLEOTIDE SEQUENCE [LARGE SCALE GENOMIC DNA]</scope>
    <source>
        <strain evidence="2 3">CGMCC 4.1877</strain>
    </source>
</reference>
<dbReference type="EMBL" id="FOUY01000034">
    <property type="protein sequence ID" value="SFO17877.1"/>
    <property type="molecule type" value="Genomic_DNA"/>
</dbReference>
<evidence type="ECO:0000259" key="1">
    <source>
        <dbReference type="Pfam" id="PF07929"/>
    </source>
</evidence>
<dbReference type="Gene3D" id="3.10.290.30">
    <property type="entry name" value="MM3350-like"/>
    <property type="match status" value="1"/>
</dbReference>
<protein>
    <submittedName>
        <fullName evidence="2">PRiA4b ORF-3-like protein</fullName>
    </submittedName>
</protein>
<feature type="domain" description="Plasmid pRiA4b Orf3-like" evidence="1">
    <location>
        <begin position="11"/>
        <end position="179"/>
    </location>
</feature>
<dbReference type="SUPFAM" id="SSF159941">
    <property type="entry name" value="MM3350-like"/>
    <property type="match status" value="1"/>
</dbReference>
<dbReference type="PANTHER" id="PTHR41878">
    <property type="entry name" value="LEXA REPRESSOR-RELATED"/>
    <property type="match status" value="1"/>
</dbReference>
<proteinExistence type="predicted"/>
<evidence type="ECO:0000313" key="2">
    <source>
        <dbReference type="EMBL" id="SFO17877.1"/>
    </source>
</evidence>